<dbReference type="InterPro" id="IPR035654">
    <property type="entry name" value="LepA_IV"/>
</dbReference>
<dbReference type="SUPFAM" id="SSF52540">
    <property type="entry name" value="P-loop containing nucleoside triphosphate hydrolases"/>
    <property type="match status" value="1"/>
</dbReference>
<accession>A0A0R2CVB3</accession>
<dbReference type="GO" id="GO:0045727">
    <property type="term" value="P:positive regulation of translation"/>
    <property type="evidence" value="ECO:0007669"/>
    <property type="project" value="UniProtKB-UniRule"/>
</dbReference>
<dbReference type="CDD" id="cd03709">
    <property type="entry name" value="lepA_C"/>
    <property type="match status" value="1"/>
</dbReference>
<dbReference type="InterPro" id="IPR009000">
    <property type="entry name" value="Transl_B-barrel_sf"/>
</dbReference>
<dbReference type="RefSeq" id="WP_057876610.1">
    <property type="nucleotide sequence ID" value="NZ_AYZD01000027.1"/>
</dbReference>
<feature type="binding site" evidence="7">
    <location>
        <begin position="133"/>
        <end position="136"/>
    </location>
    <ligand>
        <name>GTP</name>
        <dbReference type="ChEBI" id="CHEBI:37565"/>
    </ligand>
</feature>
<evidence type="ECO:0000313" key="9">
    <source>
        <dbReference type="EMBL" id="KRM95349.1"/>
    </source>
</evidence>
<dbReference type="Gene3D" id="3.30.70.870">
    <property type="entry name" value="Elongation Factor G (Translational Gtpase), domain 3"/>
    <property type="match status" value="1"/>
</dbReference>
<dbReference type="InterPro" id="IPR013842">
    <property type="entry name" value="LepA_CTD"/>
</dbReference>
<keyword evidence="2 7" id="KW-0547">Nucleotide-binding</keyword>
<protein>
    <recommendedName>
        <fullName evidence="7">Elongation factor 4</fullName>
        <shortName evidence="7">EF-4</shortName>
        <ecNumber evidence="7">3.6.5.n1</ecNumber>
    </recommendedName>
    <alternativeName>
        <fullName evidence="7">Ribosomal back-translocase LepA</fullName>
    </alternativeName>
</protein>
<keyword evidence="9" id="KW-0251">Elongation factor</keyword>
<dbReference type="PATRIC" id="fig|1423725.3.peg.2011"/>
<dbReference type="Gene3D" id="3.40.50.300">
    <property type="entry name" value="P-loop containing nucleotide triphosphate hydrolases"/>
    <property type="match status" value="1"/>
</dbReference>
<dbReference type="FunFam" id="3.40.50.300:FF:000078">
    <property type="entry name" value="Elongation factor 4"/>
    <property type="match status" value="1"/>
</dbReference>
<feature type="binding site" evidence="7">
    <location>
        <begin position="16"/>
        <end position="21"/>
    </location>
    <ligand>
        <name>GTP</name>
        <dbReference type="ChEBI" id="CHEBI:37565"/>
    </ligand>
</feature>
<dbReference type="FunFam" id="2.40.30.10:FF:000015">
    <property type="entry name" value="Translation factor GUF1, mitochondrial"/>
    <property type="match status" value="1"/>
</dbReference>
<dbReference type="PANTHER" id="PTHR43512">
    <property type="entry name" value="TRANSLATION FACTOR GUF1-RELATED"/>
    <property type="match status" value="1"/>
</dbReference>
<evidence type="ECO:0000256" key="3">
    <source>
        <dbReference type="ARBA" id="ARBA00022801"/>
    </source>
</evidence>
<dbReference type="InterPro" id="IPR027417">
    <property type="entry name" value="P-loop_NTPase"/>
</dbReference>
<dbReference type="PANTHER" id="PTHR43512:SF4">
    <property type="entry name" value="TRANSLATION FACTOR GUF1 HOMOLOG, CHLOROPLASTIC"/>
    <property type="match status" value="1"/>
</dbReference>
<evidence type="ECO:0000259" key="8">
    <source>
        <dbReference type="PROSITE" id="PS51722"/>
    </source>
</evidence>
<comment type="catalytic activity">
    <reaction evidence="7">
        <text>GTP + H2O = GDP + phosphate + H(+)</text>
        <dbReference type="Rhea" id="RHEA:19669"/>
        <dbReference type="ChEBI" id="CHEBI:15377"/>
        <dbReference type="ChEBI" id="CHEBI:15378"/>
        <dbReference type="ChEBI" id="CHEBI:37565"/>
        <dbReference type="ChEBI" id="CHEBI:43474"/>
        <dbReference type="ChEBI" id="CHEBI:58189"/>
        <dbReference type="EC" id="3.6.5.n1"/>
    </reaction>
</comment>
<dbReference type="InterPro" id="IPR006297">
    <property type="entry name" value="EF-4"/>
</dbReference>
<dbReference type="PROSITE" id="PS51722">
    <property type="entry name" value="G_TR_2"/>
    <property type="match status" value="1"/>
</dbReference>
<dbReference type="EC" id="3.6.5.n1" evidence="7"/>
<dbReference type="GO" id="GO:0003924">
    <property type="term" value="F:GTPase activity"/>
    <property type="evidence" value="ECO:0007669"/>
    <property type="project" value="UniProtKB-UniRule"/>
</dbReference>
<dbReference type="Pfam" id="PF06421">
    <property type="entry name" value="LepA_C"/>
    <property type="match status" value="1"/>
</dbReference>
<feature type="domain" description="Tr-type G" evidence="8">
    <location>
        <begin position="4"/>
        <end position="187"/>
    </location>
</feature>
<dbReference type="CDD" id="cd01890">
    <property type="entry name" value="LepA"/>
    <property type="match status" value="1"/>
</dbReference>
<dbReference type="GO" id="GO:0003746">
    <property type="term" value="F:translation elongation factor activity"/>
    <property type="evidence" value="ECO:0007669"/>
    <property type="project" value="UniProtKB-UniRule"/>
</dbReference>
<dbReference type="Gene3D" id="3.30.70.2570">
    <property type="entry name" value="Elongation factor 4, C-terminal domain"/>
    <property type="match status" value="1"/>
</dbReference>
<dbReference type="GO" id="GO:0005525">
    <property type="term" value="F:GTP binding"/>
    <property type="evidence" value="ECO:0007669"/>
    <property type="project" value="UniProtKB-UniRule"/>
</dbReference>
<evidence type="ECO:0000256" key="1">
    <source>
        <dbReference type="ARBA" id="ARBA00005454"/>
    </source>
</evidence>
<proteinExistence type="inferred from homology"/>
<dbReference type="Gene3D" id="3.30.70.240">
    <property type="match status" value="1"/>
</dbReference>
<dbReference type="Proteomes" id="UP000051015">
    <property type="component" value="Unassembled WGS sequence"/>
</dbReference>
<dbReference type="STRING" id="1423725.FC19_GL001959"/>
<dbReference type="InterPro" id="IPR035647">
    <property type="entry name" value="EFG_III/V"/>
</dbReference>
<evidence type="ECO:0000313" key="10">
    <source>
        <dbReference type="Proteomes" id="UP000051015"/>
    </source>
</evidence>
<dbReference type="InterPro" id="IPR000795">
    <property type="entry name" value="T_Tr_GTP-bd_dom"/>
</dbReference>
<dbReference type="InterPro" id="IPR000640">
    <property type="entry name" value="EFG_V-like"/>
</dbReference>
<dbReference type="GO" id="GO:0043022">
    <property type="term" value="F:ribosome binding"/>
    <property type="evidence" value="ECO:0007669"/>
    <property type="project" value="UniProtKB-UniRule"/>
</dbReference>
<keyword evidence="4 7" id="KW-0648">Protein biosynthesis</keyword>
<comment type="function">
    <text evidence="7">Required for accurate and efficient protein synthesis under certain stress conditions. May act as a fidelity factor of the translation reaction, by catalyzing a one-codon backward translocation of tRNAs on improperly translocated ribosomes. Back-translocation proceeds from a post-translocation (POST) complex to a pre-translocation (PRE) complex, thus giving elongation factor G a second chance to translocate the tRNAs correctly. Binds to ribosomes in a GTP-dependent manner.</text>
</comment>
<evidence type="ECO:0000256" key="6">
    <source>
        <dbReference type="ARBA" id="ARBA00023136"/>
    </source>
</evidence>
<dbReference type="CDD" id="cd16260">
    <property type="entry name" value="EF4_III"/>
    <property type="match status" value="1"/>
</dbReference>
<comment type="caution">
    <text evidence="9">The sequence shown here is derived from an EMBL/GenBank/DDBJ whole genome shotgun (WGS) entry which is preliminary data.</text>
</comment>
<dbReference type="Pfam" id="PF00679">
    <property type="entry name" value="EFG_C"/>
    <property type="match status" value="1"/>
</dbReference>
<evidence type="ECO:0000256" key="4">
    <source>
        <dbReference type="ARBA" id="ARBA00022917"/>
    </source>
</evidence>
<dbReference type="Pfam" id="PF03144">
    <property type="entry name" value="GTP_EFTU_D2"/>
    <property type="match status" value="1"/>
</dbReference>
<evidence type="ECO:0000256" key="7">
    <source>
        <dbReference type="HAMAP-Rule" id="MF_00071"/>
    </source>
</evidence>
<dbReference type="AlphaFoldDB" id="A0A0R2CVB3"/>
<dbReference type="InterPro" id="IPR004161">
    <property type="entry name" value="EFTu-like_2"/>
</dbReference>
<dbReference type="Gene3D" id="2.40.30.10">
    <property type="entry name" value="Translation factors"/>
    <property type="match status" value="1"/>
</dbReference>
<dbReference type="InterPro" id="IPR005225">
    <property type="entry name" value="Small_GTP-bd"/>
</dbReference>
<dbReference type="HAMAP" id="MF_00071">
    <property type="entry name" value="LepA"/>
    <property type="match status" value="1"/>
</dbReference>
<dbReference type="NCBIfam" id="TIGR01393">
    <property type="entry name" value="lepA"/>
    <property type="match status" value="1"/>
</dbReference>
<dbReference type="FunFam" id="3.30.70.870:FF:000004">
    <property type="entry name" value="Translation factor GUF1, mitochondrial"/>
    <property type="match status" value="1"/>
</dbReference>
<dbReference type="EMBL" id="AYZD01000027">
    <property type="protein sequence ID" value="KRM95349.1"/>
    <property type="molecule type" value="Genomic_DNA"/>
</dbReference>
<name>A0A0R2CVB3_9LACO</name>
<reference evidence="9 10" key="1">
    <citation type="journal article" date="2015" name="Genome Announc.">
        <title>Expanding the biotechnology potential of lactobacilli through comparative genomics of 213 strains and associated genera.</title>
        <authorList>
            <person name="Sun Z."/>
            <person name="Harris H.M."/>
            <person name="McCann A."/>
            <person name="Guo C."/>
            <person name="Argimon S."/>
            <person name="Zhang W."/>
            <person name="Yang X."/>
            <person name="Jeffery I.B."/>
            <person name="Cooney J.C."/>
            <person name="Kagawa T.F."/>
            <person name="Liu W."/>
            <person name="Song Y."/>
            <person name="Salvetti E."/>
            <person name="Wrobel A."/>
            <person name="Rasinkangas P."/>
            <person name="Parkhill J."/>
            <person name="Rea M.C."/>
            <person name="O'Sullivan O."/>
            <person name="Ritari J."/>
            <person name="Douillard F.P."/>
            <person name="Paul Ross R."/>
            <person name="Yang R."/>
            <person name="Briner A.E."/>
            <person name="Felis G.E."/>
            <person name="de Vos W.M."/>
            <person name="Barrangou R."/>
            <person name="Klaenhammer T.R."/>
            <person name="Caufield P.W."/>
            <person name="Cui Y."/>
            <person name="Zhang H."/>
            <person name="O'Toole P.W."/>
        </authorList>
    </citation>
    <scope>NUCLEOTIDE SEQUENCE [LARGE SCALE GENOMIC DNA]</scope>
    <source>
        <strain evidence="9 10">DSM 21051</strain>
    </source>
</reference>
<sequence length="597" mass="66856">MESVNIRNFAIIAHIDHGKSTLADRIMEMTETVNSREKKAQLLDDMEVEQAHGITVKSRTVRNYYKGDDGQEYEYNFIDTPGHVDFAYEVSKSLAACEGVLLLVDATQGVQAQTVANFRLAKENNLVIIPVINKIDSKGADIKKTVQQIKKLDPIFEEQDFLKISAKTGQGVHLVLEAIHQRIPAPSGDDSASLKALVFDSVYDSFKGVIAYIRVFDGQIKFNSKLKLMASKESFKASTIGVLTPNMKTVESLCVGDVGYVITGIKDPKAINVGDTLTDEKKPTKSAFPGYRKAKPMVFAGFYPKNNDYAALKAAIERLSLNDSSFQYGLESSDALGMGFRCGFLGMLHLQIIRERLKDEYDLEVLTTSPNVTYHVHIRNNQKIMEVNNPAKFPDFSEINYVEEPFIRAIITTPVESVNQVMKLAERSKGDLKNLDNKGDLVVLEYNMPLSEIAYDFFSQLKSISHGYADLDTSFLNYQVADVVKVEVHINYAKVDALAFVLHRQDVPKASQNLVKKLKYSVPRKLYPMPTQAVVEGKAVARVDIPPLRKNAAVNGEKRSISKKKDLLRRQNINKRQSAQSDIKLTQEVFNSLLELK</sequence>
<comment type="subcellular location">
    <subcellularLocation>
        <location evidence="7">Cell membrane</location>
        <topology evidence="7">Peripheral membrane protein</topology>
        <orientation evidence="7">Cytoplasmic side</orientation>
    </subcellularLocation>
</comment>
<dbReference type="Pfam" id="PF00009">
    <property type="entry name" value="GTP_EFTU"/>
    <property type="match status" value="1"/>
</dbReference>
<gene>
    <name evidence="7" type="primary">lepA</name>
    <name evidence="9" type="ORF">FC19_GL001959</name>
</gene>
<dbReference type="GO" id="GO:0005886">
    <property type="term" value="C:plasma membrane"/>
    <property type="evidence" value="ECO:0007669"/>
    <property type="project" value="UniProtKB-SubCell"/>
</dbReference>
<dbReference type="InterPro" id="IPR038363">
    <property type="entry name" value="LepA_C_sf"/>
</dbReference>
<evidence type="ECO:0000256" key="2">
    <source>
        <dbReference type="ARBA" id="ARBA00022741"/>
    </source>
</evidence>
<dbReference type="SUPFAM" id="SSF50447">
    <property type="entry name" value="Translation proteins"/>
    <property type="match status" value="1"/>
</dbReference>
<evidence type="ECO:0000256" key="5">
    <source>
        <dbReference type="ARBA" id="ARBA00023134"/>
    </source>
</evidence>
<keyword evidence="10" id="KW-1185">Reference proteome</keyword>
<organism evidence="9 10">
    <name type="scientific">Liquorilactobacillus aquaticus DSM 21051</name>
    <dbReference type="NCBI Taxonomy" id="1423725"/>
    <lineage>
        <taxon>Bacteria</taxon>
        <taxon>Bacillati</taxon>
        <taxon>Bacillota</taxon>
        <taxon>Bacilli</taxon>
        <taxon>Lactobacillales</taxon>
        <taxon>Lactobacillaceae</taxon>
        <taxon>Liquorilactobacillus</taxon>
    </lineage>
</organism>
<dbReference type="PRINTS" id="PR00315">
    <property type="entry name" value="ELONGATNFCT"/>
</dbReference>
<dbReference type="OrthoDB" id="2147781at2"/>
<comment type="similarity">
    <text evidence="1 7">Belongs to the TRAFAC class translation factor GTPase superfamily. Classic translation factor GTPase family. LepA subfamily.</text>
</comment>
<keyword evidence="7" id="KW-1003">Cell membrane</keyword>
<keyword evidence="3 7" id="KW-0378">Hydrolase</keyword>
<keyword evidence="5 7" id="KW-0342">GTP-binding</keyword>
<keyword evidence="6 7" id="KW-0472">Membrane</keyword>
<dbReference type="NCBIfam" id="TIGR00231">
    <property type="entry name" value="small_GTP"/>
    <property type="match status" value="1"/>
</dbReference>
<dbReference type="SUPFAM" id="SSF54980">
    <property type="entry name" value="EF-G C-terminal domain-like"/>
    <property type="match status" value="2"/>
</dbReference>
<dbReference type="CDD" id="cd03699">
    <property type="entry name" value="EF4_II"/>
    <property type="match status" value="1"/>
</dbReference>